<evidence type="ECO:0000256" key="3">
    <source>
        <dbReference type="SAM" id="Coils"/>
    </source>
</evidence>
<dbReference type="SUPFAM" id="SSF117281">
    <property type="entry name" value="Kelch motif"/>
    <property type="match status" value="1"/>
</dbReference>
<dbReference type="AlphaFoldDB" id="A0AAE9WCV4"/>
<dbReference type="InterPro" id="IPR052124">
    <property type="entry name" value="Rab9_kelch_effector"/>
</dbReference>
<feature type="coiled-coil region" evidence="3">
    <location>
        <begin position="751"/>
        <end position="799"/>
    </location>
</feature>
<dbReference type="PANTHER" id="PTHR46647">
    <property type="entry name" value="RAB9 EFFECTOR PROTEIN WITH KELCH MOTIFS"/>
    <property type="match status" value="1"/>
</dbReference>
<reference evidence="5 6" key="1">
    <citation type="journal article" date="2023" name="G3 (Bethesda)">
        <title>A high-quality reference genome for the fission yeast Schizosaccharomyces osmophilus.</title>
        <authorList>
            <person name="Jia G.S."/>
            <person name="Zhang W.C."/>
            <person name="Liang Y."/>
            <person name="Liu X.H."/>
            <person name="Rhind N."/>
            <person name="Pidoux A."/>
            <person name="Brysch-Herzberg M."/>
            <person name="Du L.L."/>
        </authorList>
    </citation>
    <scope>NUCLEOTIDE SEQUENCE [LARGE SCALE GENOMIC DNA]</scope>
    <source>
        <strain evidence="5 6">CBS 15793</strain>
    </source>
</reference>
<keyword evidence="2" id="KW-0677">Repeat</keyword>
<dbReference type="Proteomes" id="UP001212411">
    <property type="component" value="Chromosome 1"/>
</dbReference>
<name>A0AAE9WCV4_9SCHI</name>
<keyword evidence="1" id="KW-0880">Kelch repeat</keyword>
<dbReference type="RefSeq" id="XP_056036641.1">
    <property type="nucleotide sequence ID" value="XM_056179611.1"/>
</dbReference>
<dbReference type="Gene3D" id="2.120.10.80">
    <property type="entry name" value="Kelch-type beta propeller"/>
    <property type="match status" value="1"/>
</dbReference>
<organism evidence="5 6">
    <name type="scientific">Schizosaccharomyces osmophilus</name>
    <dbReference type="NCBI Taxonomy" id="2545709"/>
    <lineage>
        <taxon>Eukaryota</taxon>
        <taxon>Fungi</taxon>
        <taxon>Dikarya</taxon>
        <taxon>Ascomycota</taxon>
        <taxon>Taphrinomycotina</taxon>
        <taxon>Schizosaccharomycetes</taxon>
        <taxon>Schizosaccharomycetales</taxon>
        <taxon>Schizosaccharomycetaceae</taxon>
        <taxon>Schizosaccharomyces</taxon>
    </lineage>
</organism>
<protein>
    <submittedName>
        <fullName evidence="5">Cell end marker Tea3</fullName>
    </submittedName>
</protein>
<evidence type="ECO:0000313" key="6">
    <source>
        <dbReference type="Proteomes" id="UP001212411"/>
    </source>
</evidence>
<evidence type="ECO:0000256" key="1">
    <source>
        <dbReference type="ARBA" id="ARBA00022441"/>
    </source>
</evidence>
<feature type="compositionally biased region" description="Polar residues" evidence="4">
    <location>
        <begin position="913"/>
        <end position="933"/>
    </location>
</feature>
<dbReference type="KEGG" id="som:SOMG_00817"/>
<feature type="region of interest" description="Disordered" evidence="4">
    <location>
        <begin position="904"/>
        <end position="933"/>
    </location>
</feature>
<dbReference type="InterPro" id="IPR015915">
    <property type="entry name" value="Kelch-typ_b-propeller"/>
</dbReference>
<keyword evidence="3" id="KW-0175">Coiled coil</keyword>
<gene>
    <name evidence="5" type="primary">tea3</name>
    <name evidence="5" type="ORF">SOMG_00817</name>
</gene>
<evidence type="ECO:0000256" key="2">
    <source>
        <dbReference type="ARBA" id="ARBA00022737"/>
    </source>
</evidence>
<keyword evidence="6" id="KW-1185">Reference proteome</keyword>
<proteinExistence type="predicted"/>
<accession>A0AAE9WCV4</accession>
<evidence type="ECO:0000313" key="5">
    <source>
        <dbReference type="EMBL" id="WBW72398.1"/>
    </source>
</evidence>
<dbReference type="Pfam" id="PF24681">
    <property type="entry name" value="Kelch_KLHDC2_KLHL20_DRC7"/>
    <property type="match status" value="1"/>
</dbReference>
<dbReference type="PANTHER" id="PTHR46647:SF1">
    <property type="entry name" value="RAB9 EFFECTOR PROTEIN WITH KELCH MOTIFS"/>
    <property type="match status" value="1"/>
</dbReference>
<dbReference type="EMBL" id="CP115611">
    <property type="protein sequence ID" value="WBW72398.1"/>
    <property type="molecule type" value="Genomic_DNA"/>
</dbReference>
<dbReference type="GeneID" id="80874300"/>
<evidence type="ECO:0000256" key="4">
    <source>
        <dbReference type="SAM" id="MobiDB-lite"/>
    </source>
</evidence>
<sequence length="1078" mass="123782">MSLDSDIDAKSSTPSLYSQSWSVPKVFEEEAGNDRSTSFTNGDCDFSCAPDLINERYLYFYCSHGKIPSKTFVSLDLETYKARFIELDVDLEWSKYSPSLVCYKNNLVLFGKRKTDDEERNHQNDFLLNIVGGNFQNCDIMKIDDFSFSSRHGYSLDTLDTNIFLFGGIVNEEYSNDILVMNLQGLPISPKSYFTDKENALRWSELPLQSSSPPGRCNHATTMIGNKLIVHGGKNKTGLLGDLWLLDLDTMSWTEIRPVGGFPCPREGHKFVPLGNKFYMYGGFDENQVIRNELWCFNLDKQCWLRTKGPSIAEGNARFLTMNSCNDRLFLTFFRKMLNSYHFHCYECDPTRLSWNNMDAYGLPVFNHVRMNSSNTFNYTIPLGKINTSHTKNRSNASFNFYDYMEPSHKTVKSLGHRHYGSLDEQGLEYLKGKKRNSLHHRRNSDNLSLREFGQSSPFAYDVDKTITSLPIAYDEEEDNMDNQSFLSVPDYVSNRSTDLQTFNFSSTDDRIAWLEEQLLFCMTQGYALKPPGHLREKYSKGIHIHSQPLKMLESLHVMEEELSKTEFEFNRNACNMISENAQLLAEKDAAQSSVEFHIKLLQESNINSLTRMLSERVHTLEIDVQHSLAEATFYYQGYNELKQKVEELQCMNSIMRNHQAELNENYEKLHSVFEEDDIRVGLLQTENNLLKLDVSRLSQDSLDCQSKCQTLEYDNYELETKLIELCDRMEMQTNVVEASASALDVSNTAILSFEDSLRREKEENKLLQENCLSLTYKNSRLNAEVERLQLENKENQKVTDQVRSDGTYLKSIIQNGLSKLLSSDGETKKILQDSPRASQKITHLESRLVDIQQSFGKQQSNFENTIQELVFSQRKCTEMKHAYSSAVAEKGHLLSQMGDFTDASKAKESESQRALSGSKLSQINNHPASSKVNSFDRLLHQRHSSSNENPEEKINALSVNDEANVDDSMFKKYQRSYNNLISAEPLTMSRQQKTLHRLNLGLEDQKKQLIDTPNAFSNGFNQTVVNGNQGRNVNQLQSTTGDYYANRIKQLEDDYQQALTFANCSDESFQQLNYNFI</sequence>